<protein>
    <submittedName>
        <fullName evidence="1">Uncharacterized protein</fullName>
    </submittedName>
</protein>
<gene>
    <name evidence="1" type="ORF">KSF_004010</name>
</gene>
<name>A0A8J3MZE0_9CHLR</name>
<dbReference type="RefSeq" id="WP_220201319.1">
    <property type="nucleotide sequence ID" value="NZ_BNJK01000001.1"/>
</dbReference>
<proteinExistence type="predicted"/>
<dbReference type="EMBL" id="BNJK01000001">
    <property type="protein sequence ID" value="GHO90353.1"/>
    <property type="molecule type" value="Genomic_DNA"/>
</dbReference>
<dbReference type="AlphaFoldDB" id="A0A8J3MZE0"/>
<sequence>MQDQLSNQAESQIVSQSIPQLQRITYRRGDAVIRDDETNPTLTEVATDMEQHYLPLERLHNVGLHGWGIAAGLQVAFTPHQTGVTVRPGIALDSHGLHILLVAHGQADISLQSDGPGVIPLVPVSEQGVLVPTDTLTGDQFLVIRFFETVDRANFCTHTPWVHFVTPADLPTDGSSVILARMAFDSGSNKGQVLAVSQGARQGTGGHVEQAYDFNIQRPAVLGGLTVSATLNSTGITVFPGLALNAIGQYIFLNSGGQAEIGPNADAPNATPMLVDVSDDGILIPTDGLTGSKMLTIQPWETPAELTLPIPPNTLQTAPMRFRYTPRLQLVDASDFTFVGANVILAGITFGSGGVVTSLNANERFGSALSTGGFHVLKNTVTSPSENNLNVLTGEVGAIVPMSNGLALTVSNAEGEIHLNAASVQIGGDLVVGGGITTSRDITVESAVVNDSLSVGGTTVVQGALNVAEILNVTTEAHILGDTNLEGALTVAGTTTANGNVTANGSLTVTGLTVANGDLTTSKALTANGPIIANGGITTPGDITATQVSADFAVQVGGGPLFDGRINVYQSKSTTPAIRLMTDNNGGSITVNGPIFKNGGGFIIPHPLFPEQKTLTHSFVESPDMKNIYDGIAILDGKGEATIEMPAWFMALNSDIRYQLTCIGDYAPVYIAREMQDNNFTIAGGRPEMKVSWQVTGIRQDTWARENRFKVEEDK</sequence>
<evidence type="ECO:0000313" key="2">
    <source>
        <dbReference type="Proteomes" id="UP000597444"/>
    </source>
</evidence>
<dbReference type="Proteomes" id="UP000597444">
    <property type="component" value="Unassembled WGS sequence"/>
</dbReference>
<keyword evidence="2" id="KW-1185">Reference proteome</keyword>
<evidence type="ECO:0000313" key="1">
    <source>
        <dbReference type="EMBL" id="GHO90353.1"/>
    </source>
</evidence>
<comment type="caution">
    <text evidence="1">The sequence shown here is derived from an EMBL/GenBank/DDBJ whole genome shotgun (WGS) entry which is preliminary data.</text>
</comment>
<accession>A0A8J3MZE0</accession>
<organism evidence="1 2">
    <name type="scientific">Reticulibacter mediterranei</name>
    <dbReference type="NCBI Taxonomy" id="2778369"/>
    <lineage>
        <taxon>Bacteria</taxon>
        <taxon>Bacillati</taxon>
        <taxon>Chloroflexota</taxon>
        <taxon>Ktedonobacteria</taxon>
        <taxon>Ktedonobacterales</taxon>
        <taxon>Reticulibacteraceae</taxon>
        <taxon>Reticulibacter</taxon>
    </lineage>
</organism>
<reference evidence="1" key="1">
    <citation type="submission" date="2020-10" db="EMBL/GenBank/DDBJ databases">
        <title>Taxonomic study of unclassified bacteria belonging to the class Ktedonobacteria.</title>
        <authorList>
            <person name="Yabe S."/>
            <person name="Wang C.M."/>
            <person name="Zheng Y."/>
            <person name="Sakai Y."/>
            <person name="Cavaletti L."/>
            <person name="Monciardini P."/>
            <person name="Donadio S."/>
        </authorList>
    </citation>
    <scope>NUCLEOTIDE SEQUENCE</scope>
    <source>
        <strain evidence="1">ID150040</strain>
    </source>
</reference>